<keyword evidence="3" id="KW-0067">ATP-binding</keyword>
<evidence type="ECO:0000259" key="4">
    <source>
        <dbReference type="SMART" id="SM00382"/>
    </source>
</evidence>
<dbReference type="Gene3D" id="3.40.50.300">
    <property type="entry name" value="P-loop containing nucleotide triphosphate hydrolases"/>
    <property type="match status" value="1"/>
</dbReference>
<gene>
    <name evidence="5" type="ORF">FJV41_23875</name>
</gene>
<dbReference type="Proteomes" id="UP000315369">
    <property type="component" value="Unassembled WGS sequence"/>
</dbReference>
<dbReference type="GO" id="GO:0005524">
    <property type="term" value="F:ATP binding"/>
    <property type="evidence" value="ECO:0007669"/>
    <property type="project" value="UniProtKB-KW"/>
</dbReference>
<dbReference type="InterPro" id="IPR043964">
    <property type="entry name" value="P-loop_TraG"/>
</dbReference>
<protein>
    <submittedName>
        <fullName evidence="5">Conjugal transfer protein TrbE</fullName>
    </submittedName>
</protein>
<dbReference type="SUPFAM" id="SSF52540">
    <property type="entry name" value="P-loop containing nucleoside triphosphate hydrolases"/>
    <property type="match status" value="1"/>
</dbReference>
<dbReference type="PANTHER" id="PTHR30121">
    <property type="entry name" value="UNCHARACTERIZED PROTEIN YJGR-RELATED"/>
    <property type="match status" value="1"/>
</dbReference>
<evidence type="ECO:0000313" key="6">
    <source>
        <dbReference type="Proteomes" id="UP000315369"/>
    </source>
</evidence>
<comment type="similarity">
    <text evidence="1">Belongs to the TrbE/VirB4 family.</text>
</comment>
<dbReference type="Pfam" id="PF03135">
    <property type="entry name" value="CagE_TrbE_VirB"/>
    <property type="match status" value="1"/>
</dbReference>
<evidence type="ECO:0000256" key="3">
    <source>
        <dbReference type="ARBA" id="ARBA00022840"/>
    </source>
</evidence>
<keyword evidence="2" id="KW-0547">Nucleotide-binding</keyword>
<dbReference type="InterPro" id="IPR027417">
    <property type="entry name" value="P-loop_NTPase"/>
</dbReference>
<dbReference type="PANTHER" id="PTHR30121:SF12">
    <property type="entry name" value="TYPE IV SECRETION SYSTEM PROTEIN CAGE"/>
    <property type="match status" value="1"/>
</dbReference>
<dbReference type="CDD" id="cd01127">
    <property type="entry name" value="TrwB_TraG_TraD_VirD4"/>
    <property type="match status" value="1"/>
</dbReference>
<dbReference type="OrthoDB" id="9816422at2"/>
<dbReference type="AlphaFoldDB" id="A0A540WWR5"/>
<organism evidence="5 6">
    <name type="scientific">Myxococcus llanfairpwllgwyngyllgogerychwyrndrobwllllantysiliogogogochensis</name>
    <dbReference type="NCBI Taxonomy" id="2590453"/>
    <lineage>
        <taxon>Bacteria</taxon>
        <taxon>Pseudomonadati</taxon>
        <taxon>Myxococcota</taxon>
        <taxon>Myxococcia</taxon>
        <taxon>Myxococcales</taxon>
        <taxon>Cystobacterineae</taxon>
        <taxon>Myxococcaceae</taxon>
        <taxon>Myxococcus</taxon>
    </lineage>
</organism>
<dbReference type="EMBL" id="VIFM01000100">
    <property type="protein sequence ID" value="TQF13432.1"/>
    <property type="molecule type" value="Genomic_DNA"/>
</dbReference>
<evidence type="ECO:0000313" key="5">
    <source>
        <dbReference type="EMBL" id="TQF13432.1"/>
    </source>
</evidence>
<accession>A0A540WWR5</accession>
<dbReference type="Pfam" id="PF19044">
    <property type="entry name" value="P-loop_TraG"/>
    <property type="match status" value="1"/>
</dbReference>
<proteinExistence type="inferred from homology"/>
<dbReference type="RefSeq" id="WP_141644845.1">
    <property type="nucleotide sequence ID" value="NZ_VIFM01000100.1"/>
</dbReference>
<comment type="caution">
    <text evidence="5">The sequence shown here is derived from an EMBL/GenBank/DDBJ whole genome shotgun (WGS) entry which is preliminary data.</text>
</comment>
<dbReference type="InterPro" id="IPR018145">
    <property type="entry name" value="CagE_TrbE_VirB_cntrl_dom"/>
</dbReference>
<name>A0A540WWR5_9BACT</name>
<dbReference type="SMART" id="SM00382">
    <property type="entry name" value="AAA"/>
    <property type="match status" value="1"/>
</dbReference>
<feature type="domain" description="AAA+ ATPase" evidence="4">
    <location>
        <begin position="447"/>
        <end position="702"/>
    </location>
</feature>
<sequence>MFNLREYRQPTDRLPDMLPWVALVAPGVVLQKDGLLQKTFSFRGHDLESAGHPERITAAARINNALKRLGSGWAYHIEAQRLKLSVPPAPKWSSPVGVLIDFERREAYRDFAHFDSRYFLTFTYQLPATHQKRLEALLYDDPTNEATTGLSIDEDLAYFTDTVREIAGLLSTAVAHVDELDDAKTLTYLKSTISMHRHPVAVPETPMYLDALLPDSPFTSGDVPMLGDYFIPTATFVGFPLEGLPLLLEALNAAQIEYRWVTRFICLDKEEADAELDKFKKSWFKKRQGLRSLALGFLTKEESVHQNDSAVDTADDAKTAQRLHGSGAVAYGFYTATLTCWDKDLTLAREKLATLRQGVQSLGFSLIDETALNSRDAWLGSLPGEVYRNVRRPLLHTLNVAHLIPLSAPWTGAAVNEHLRAVTGVGAPNIFCSGGTSPFSFNLNERDLGHAAVIGPSGAGKSTLLAALALEWTKYPGAQVFIFDKDRSARAATLAMSGAIYEPGNPNAPMSWQPLAALETRADRIFAADFIATMLELQGVNVGSDVKKAVDESLNNVATMPVSLRTMSQFADLLGTHRKDLRAALRPYTKEGNYGQIFDGNRDELQRSTWTMFEMGHLMKLGDAAVVPALQYLFHRIEARFDGRATLVVLDEAWLMFRHPYWARKLEDWLKTLRKKNVFVVFATQEVDDMMKNKDLVNTILSNCATKVFLPDPRALDPMRSATYRECGLAQRDLQTLANALPKRDYFATCGSNRRLFQLDLGPVALTFAGMSGADDQKFLDTVAAHRPARPTERAELMLRHRKLDWAADLLRNHTSTERSVA</sequence>
<evidence type="ECO:0000256" key="1">
    <source>
        <dbReference type="ARBA" id="ARBA00006512"/>
    </source>
</evidence>
<evidence type="ECO:0000256" key="2">
    <source>
        <dbReference type="ARBA" id="ARBA00022741"/>
    </source>
</evidence>
<keyword evidence="6" id="KW-1185">Reference proteome</keyword>
<reference evidence="5 6" key="1">
    <citation type="submission" date="2019-06" db="EMBL/GenBank/DDBJ databases">
        <authorList>
            <person name="Livingstone P."/>
            <person name="Whitworth D."/>
        </authorList>
    </citation>
    <scope>NUCLEOTIDE SEQUENCE [LARGE SCALE GENOMIC DNA]</scope>
    <source>
        <strain evidence="5 6">AM401</strain>
    </source>
</reference>
<dbReference type="InterPro" id="IPR003593">
    <property type="entry name" value="AAA+_ATPase"/>
</dbReference>
<dbReference type="InterPro" id="IPR051162">
    <property type="entry name" value="T4SS_component"/>
</dbReference>